<dbReference type="PRINTS" id="PR00455">
    <property type="entry name" value="HTHTETR"/>
</dbReference>
<keyword evidence="1 2" id="KW-0238">DNA-binding</keyword>
<keyword evidence="6" id="KW-1185">Reference proteome</keyword>
<comment type="caution">
    <text evidence="5">The sequence shown here is derived from an EMBL/GenBank/DDBJ whole genome shotgun (WGS) entry which is preliminary data.</text>
</comment>
<dbReference type="EMBL" id="BAAAVV010000010">
    <property type="protein sequence ID" value="GAA3178687.1"/>
    <property type="molecule type" value="Genomic_DNA"/>
</dbReference>
<evidence type="ECO:0000313" key="6">
    <source>
        <dbReference type="Proteomes" id="UP001499924"/>
    </source>
</evidence>
<dbReference type="PANTHER" id="PTHR30055">
    <property type="entry name" value="HTH-TYPE TRANSCRIPTIONAL REGULATOR RUTR"/>
    <property type="match status" value="1"/>
</dbReference>
<dbReference type="InterPro" id="IPR050109">
    <property type="entry name" value="HTH-type_TetR-like_transc_reg"/>
</dbReference>
<evidence type="ECO:0000313" key="5">
    <source>
        <dbReference type="EMBL" id="GAA3178687.1"/>
    </source>
</evidence>
<dbReference type="InterPro" id="IPR041678">
    <property type="entry name" value="TetR_C_16"/>
</dbReference>
<feature type="compositionally biased region" description="Basic residues" evidence="3">
    <location>
        <begin position="1"/>
        <end position="11"/>
    </location>
</feature>
<dbReference type="PANTHER" id="PTHR30055:SF235">
    <property type="entry name" value="TRANSCRIPTIONAL REGULATORY PROTEIN"/>
    <property type="match status" value="1"/>
</dbReference>
<protein>
    <submittedName>
        <fullName evidence="5">TetR family transcriptional regulator</fullName>
    </submittedName>
</protein>
<evidence type="ECO:0000256" key="2">
    <source>
        <dbReference type="PROSITE-ProRule" id="PRU00335"/>
    </source>
</evidence>
<dbReference type="InterPro" id="IPR001647">
    <property type="entry name" value="HTH_TetR"/>
</dbReference>
<evidence type="ECO:0000259" key="4">
    <source>
        <dbReference type="PROSITE" id="PS50977"/>
    </source>
</evidence>
<organism evidence="5 6">
    <name type="scientific">Blastococcus jejuensis</name>
    <dbReference type="NCBI Taxonomy" id="351224"/>
    <lineage>
        <taxon>Bacteria</taxon>
        <taxon>Bacillati</taxon>
        <taxon>Actinomycetota</taxon>
        <taxon>Actinomycetes</taxon>
        <taxon>Geodermatophilales</taxon>
        <taxon>Geodermatophilaceae</taxon>
        <taxon>Blastococcus</taxon>
    </lineage>
</organism>
<evidence type="ECO:0000256" key="3">
    <source>
        <dbReference type="SAM" id="MobiDB-lite"/>
    </source>
</evidence>
<name>A0ABP6PHV8_9ACTN</name>
<dbReference type="InterPro" id="IPR036271">
    <property type="entry name" value="Tet_transcr_reg_TetR-rel_C_sf"/>
</dbReference>
<accession>A0ABP6PHV8</accession>
<dbReference type="Pfam" id="PF00440">
    <property type="entry name" value="TetR_N"/>
    <property type="match status" value="1"/>
</dbReference>
<dbReference type="InterPro" id="IPR009057">
    <property type="entry name" value="Homeodomain-like_sf"/>
</dbReference>
<feature type="domain" description="HTH tetR-type" evidence="4">
    <location>
        <begin position="43"/>
        <end position="103"/>
    </location>
</feature>
<dbReference type="Proteomes" id="UP001499924">
    <property type="component" value="Unassembled WGS sequence"/>
</dbReference>
<dbReference type="SUPFAM" id="SSF48498">
    <property type="entry name" value="Tetracyclin repressor-like, C-terminal domain"/>
    <property type="match status" value="1"/>
</dbReference>
<evidence type="ECO:0000256" key="1">
    <source>
        <dbReference type="ARBA" id="ARBA00023125"/>
    </source>
</evidence>
<dbReference type="Pfam" id="PF17920">
    <property type="entry name" value="TetR_C_16"/>
    <property type="match status" value="1"/>
</dbReference>
<feature type="DNA-binding region" description="H-T-H motif" evidence="2">
    <location>
        <begin position="66"/>
        <end position="85"/>
    </location>
</feature>
<proteinExistence type="predicted"/>
<dbReference type="RefSeq" id="WP_344690372.1">
    <property type="nucleotide sequence ID" value="NZ_BAAAVV010000010.1"/>
</dbReference>
<feature type="region of interest" description="Disordered" evidence="3">
    <location>
        <begin position="1"/>
        <end position="44"/>
    </location>
</feature>
<gene>
    <name evidence="5" type="ORF">GCM10010531_35730</name>
</gene>
<dbReference type="SUPFAM" id="SSF46689">
    <property type="entry name" value="Homeodomain-like"/>
    <property type="match status" value="1"/>
</dbReference>
<sequence length="237" mass="25541">MDRRRGRRRCRPAGPRPRRGDPAEEDELSALPNRRPGRRPGNPDTREAVLAAARAAFAERGFDGATIRGIAADAGVDPALVHHYFGSKDKLFLAAVDAPADPDDLLPEVLAADRAVLGAAVVRMALHVWDGPARPAGLALIRSAVSNEWTAKLLREFLVSKVLRKVVGSLGYDPDVRAARASLVLSQLMGMVMARYVLRLEPLASASPESIVAAIGPTVQRYLTGDVELPGRPDRHT</sequence>
<dbReference type="PROSITE" id="PS50977">
    <property type="entry name" value="HTH_TETR_2"/>
    <property type="match status" value="1"/>
</dbReference>
<reference evidence="6" key="1">
    <citation type="journal article" date="2019" name="Int. J. Syst. Evol. Microbiol.">
        <title>The Global Catalogue of Microorganisms (GCM) 10K type strain sequencing project: providing services to taxonomists for standard genome sequencing and annotation.</title>
        <authorList>
            <consortium name="The Broad Institute Genomics Platform"/>
            <consortium name="The Broad Institute Genome Sequencing Center for Infectious Disease"/>
            <person name="Wu L."/>
            <person name="Ma J."/>
        </authorList>
    </citation>
    <scope>NUCLEOTIDE SEQUENCE [LARGE SCALE GENOMIC DNA]</scope>
    <source>
        <strain evidence="6">JCM 15614</strain>
    </source>
</reference>
<dbReference type="Gene3D" id="1.10.357.10">
    <property type="entry name" value="Tetracycline Repressor, domain 2"/>
    <property type="match status" value="1"/>
</dbReference>
<dbReference type="Gene3D" id="1.10.10.60">
    <property type="entry name" value="Homeodomain-like"/>
    <property type="match status" value="1"/>
</dbReference>